<dbReference type="GO" id="GO:0020037">
    <property type="term" value="F:heme binding"/>
    <property type="evidence" value="ECO:0007669"/>
    <property type="project" value="InterPro"/>
</dbReference>
<gene>
    <name evidence="5" type="ORF">MANES_02G027300v8</name>
</gene>
<dbReference type="OrthoDB" id="1877779at2759"/>
<proteinExistence type="inferred from homology"/>
<keyword evidence="4" id="KW-1133">Transmembrane helix</keyword>
<dbReference type="PRINTS" id="PR00385">
    <property type="entry name" value="P450"/>
</dbReference>
<dbReference type="Gramene" id="Manes.02G027300.1.v8.1">
    <property type="protein sequence ID" value="Manes.02G027300.1.v8.1.CDS"/>
    <property type="gene ID" value="Manes.02G027300.v8.1"/>
</dbReference>
<evidence type="ECO:0000313" key="5">
    <source>
        <dbReference type="EMBL" id="OAY56567.1"/>
    </source>
</evidence>
<comment type="caution">
    <text evidence="5">The sequence shown here is derived from an EMBL/GenBank/DDBJ whole genome shotgun (WGS) entry which is preliminary data.</text>
</comment>
<feature type="transmembrane region" description="Helical" evidence="4">
    <location>
        <begin position="12"/>
        <end position="30"/>
    </location>
</feature>
<dbReference type="Pfam" id="PF00067">
    <property type="entry name" value="p450"/>
    <property type="match status" value="1"/>
</dbReference>
<evidence type="ECO:0000256" key="4">
    <source>
        <dbReference type="SAM" id="Phobius"/>
    </source>
</evidence>
<feature type="binding site" description="axial binding residue" evidence="2">
    <location>
        <position position="439"/>
    </location>
    <ligand>
        <name>heme</name>
        <dbReference type="ChEBI" id="CHEBI:30413"/>
    </ligand>
    <ligandPart>
        <name>Fe</name>
        <dbReference type="ChEBI" id="CHEBI:18248"/>
    </ligandPart>
</feature>
<dbReference type="SUPFAM" id="SSF48264">
    <property type="entry name" value="Cytochrome P450"/>
    <property type="match status" value="1"/>
</dbReference>
<comment type="similarity">
    <text evidence="1 3">Belongs to the cytochrome P450 family.</text>
</comment>
<keyword evidence="3" id="KW-0560">Oxidoreductase</keyword>
<dbReference type="PROSITE" id="PS00086">
    <property type="entry name" value="CYTOCHROME_P450"/>
    <property type="match status" value="1"/>
</dbReference>
<protein>
    <submittedName>
        <fullName evidence="5">Uncharacterized protein</fullName>
    </submittedName>
</protein>
<dbReference type="OMA" id="HICIANF"/>
<dbReference type="AlphaFoldDB" id="A0A2C9WAB7"/>
<dbReference type="GO" id="GO:0004497">
    <property type="term" value="F:monooxygenase activity"/>
    <property type="evidence" value="ECO:0007669"/>
    <property type="project" value="UniProtKB-KW"/>
</dbReference>
<keyword evidence="4" id="KW-0472">Membrane</keyword>
<keyword evidence="2 3" id="KW-0349">Heme</keyword>
<dbReference type="Proteomes" id="UP000091857">
    <property type="component" value="Chromosome 2"/>
</dbReference>
<dbReference type="GO" id="GO:0016705">
    <property type="term" value="F:oxidoreductase activity, acting on paired donors, with incorporation or reduction of molecular oxygen"/>
    <property type="evidence" value="ECO:0007669"/>
    <property type="project" value="InterPro"/>
</dbReference>
<sequence>MASIDSAEGNNLLFPIILLLPLLLLILKHFKTSPQPLPPGPFSWPILGNLLQLGNKPHITLTQLSKTYGPIFSIRLGPRLVVVGSSQEAAIEILKTRDRVLSGRSPPHAAPPKSMKLNDLSFGWIVECNDQWKYLRTMCRTELFSSRALESQAGAREKMVMDVVRFINKMEGKAVKIRQVAFAANFNMLGNVMVSRDVINFEHESVEGEIYRPLREMMEVGTTLNVSDLFPLFAGLDLQGIQTKSREWYKSLCKLWEDIIIERRKRNTGDASIPRDFLDALINNGSTDAQINMLLQDILTAGTDSSSSTIEWMMAELMKNPKYLKRVEEEIERETNQETIKESHLPHLTFLQACFKETLRLHPPAPLLIPHRAVEACQVMNYTIPKNAQVLVNFWAIGRDPKIWEDHLVFKPERFLNSSLDFKGNDFEYIPFSSGRRICPGLPMAAKHVPLLVGSMVQSFDWSLPNGEHPAHMDMNEKYGLTVTKEQPLLLIPNAKK</sequence>
<dbReference type="InterPro" id="IPR001128">
    <property type="entry name" value="Cyt_P450"/>
</dbReference>
<dbReference type="PANTHER" id="PTHR47950">
    <property type="entry name" value="CYTOCHROME P450, FAMILY 76, SUBFAMILY C, POLYPEPTIDE 5-RELATED"/>
    <property type="match status" value="1"/>
</dbReference>
<evidence type="ECO:0000256" key="1">
    <source>
        <dbReference type="ARBA" id="ARBA00010617"/>
    </source>
</evidence>
<dbReference type="InterPro" id="IPR017972">
    <property type="entry name" value="Cyt_P450_CS"/>
</dbReference>
<keyword evidence="4" id="KW-0812">Transmembrane</keyword>
<name>A0A2C9WAB7_MANES</name>
<reference evidence="6" key="1">
    <citation type="journal article" date="2016" name="Nat. Biotechnol.">
        <title>Sequencing wild and cultivated cassava and related species reveals extensive interspecific hybridization and genetic diversity.</title>
        <authorList>
            <person name="Bredeson J.V."/>
            <person name="Lyons J.B."/>
            <person name="Prochnik S.E."/>
            <person name="Wu G.A."/>
            <person name="Ha C.M."/>
            <person name="Edsinger-Gonzales E."/>
            <person name="Grimwood J."/>
            <person name="Schmutz J."/>
            <person name="Rabbi I.Y."/>
            <person name="Egesi C."/>
            <person name="Nauluvula P."/>
            <person name="Lebot V."/>
            <person name="Ndunguru J."/>
            <person name="Mkamilo G."/>
            <person name="Bart R.S."/>
            <person name="Setter T.L."/>
            <person name="Gleadow R.M."/>
            <person name="Kulakow P."/>
            <person name="Ferguson M.E."/>
            <person name="Rounsley S."/>
            <person name="Rokhsar D.S."/>
        </authorList>
    </citation>
    <scope>NUCLEOTIDE SEQUENCE [LARGE SCALE GENOMIC DNA]</scope>
    <source>
        <strain evidence="6">cv. AM560-2</strain>
    </source>
</reference>
<dbReference type="PRINTS" id="PR00463">
    <property type="entry name" value="EP450I"/>
</dbReference>
<dbReference type="STRING" id="3983.A0A2C9WAB7"/>
<evidence type="ECO:0000256" key="2">
    <source>
        <dbReference type="PIRSR" id="PIRSR602401-1"/>
    </source>
</evidence>
<dbReference type="InterPro" id="IPR002401">
    <property type="entry name" value="Cyt_P450_E_grp-I"/>
</dbReference>
<evidence type="ECO:0000313" key="6">
    <source>
        <dbReference type="Proteomes" id="UP000091857"/>
    </source>
</evidence>
<keyword evidence="2 3" id="KW-0479">Metal-binding</keyword>
<accession>A0A2C9WAB7</accession>
<evidence type="ECO:0000256" key="3">
    <source>
        <dbReference type="RuleBase" id="RU000461"/>
    </source>
</evidence>
<dbReference type="GO" id="GO:0005506">
    <property type="term" value="F:iron ion binding"/>
    <property type="evidence" value="ECO:0007669"/>
    <property type="project" value="InterPro"/>
</dbReference>
<comment type="cofactor">
    <cofactor evidence="2">
        <name>heme</name>
        <dbReference type="ChEBI" id="CHEBI:30413"/>
    </cofactor>
</comment>
<dbReference type="CDD" id="cd11073">
    <property type="entry name" value="CYP76-like"/>
    <property type="match status" value="1"/>
</dbReference>
<dbReference type="FunFam" id="1.10.630.10:FF:000207">
    <property type="entry name" value="Putative cytochrome P450 superfamily protein"/>
    <property type="match status" value="1"/>
</dbReference>
<dbReference type="PANTHER" id="PTHR47950:SF6">
    <property type="entry name" value="CYTOCHROME P450"/>
    <property type="match status" value="1"/>
</dbReference>
<keyword evidence="2 3" id="KW-0408">Iron</keyword>
<keyword evidence="3" id="KW-0503">Monooxygenase</keyword>
<keyword evidence="6" id="KW-1185">Reference proteome</keyword>
<dbReference type="InterPro" id="IPR036396">
    <property type="entry name" value="Cyt_P450_sf"/>
</dbReference>
<dbReference type="EMBL" id="CM004388">
    <property type="protein sequence ID" value="OAY56567.1"/>
    <property type="molecule type" value="Genomic_DNA"/>
</dbReference>
<dbReference type="Gene3D" id="1.10.630.10">
    <property type="entry name" value="Cytochrome P450"/>
    <property type="match status" value="1"/>
</dbReference>
<organism evidence="5 6">
    <name type="scientific">Manihot esculenta</name>
    <name type="common">Cassava</name>
    <name type="synonym">Jatropha manihot</name>
    <dbReference type="NCBI Taxonomy" id="3983"/>
    <lineage>
        <taxon>Eukaryota</taxon>
        <taxon>Viridiplantae</taxon>
        <taxon>Streptophyta</taxon>
        <taxon>Embryophyta</taxon>
        <taxon>Tracheophyta</taxon>
        <taxon>Spermatophyta</taxon>
        <taxon>Magnoliopsida</taxon>
        <taxon>eudicotyledons</taxon>
        <taxon>Gunneridae</taxon>
        <taxon>Pentapetalae</taxon>
        <taxon>rosids</taxon>
        <taxon>fabids</taxon>
        <taxon>Malpighiales</taxon>
        <taxon>Euphorbiaceae</taxon>
        <taxon>Crotonoideae</taxon>
        <taxon>Manihoteae</taxon>
        <taxon>Manihot</taxon>
    </lineage>
</organism>